<dbReference type="InterPro" id="IPR025420">
    <property type="entry name" value="DUF4143"/>
</dbReference>
<gene>
    <name evidence="3" type="ORF">BGX16_1709</name>
</gene>
<dbReference type="AlphaFoldDB" id="A0A2M9A7W7"/>
<dbReference type="Pfam" id="PF13173">
    <property type="entry name" value="AAA_14"/>
    <property type="match status" value="1"/>
</dbReference>
<evidence type="ECO:0008006" key="5">
    <source>
        <dbReference type="Google" id="ProtNLM"/>
    </source>
</evidence>
<feature type="domain" description="DUF4143" evidence="2">
    <location>
        <begin position="208"/>
        <end position="370"/>
    </location>
</feature>
<evidence type="ECO:0000259" key="2">
    <source>
        <dbReference type="Pfam" id="PF13635"/>
    </source>
</evidence>
<dbReference type="RefSeq" id="WP_100425654.1">
    <property type="nucleotide sequence ID" value="NZ_PGEX01000001.1"/>
</dbReference>
<dbReference type="Pfam" id="PF13635">
    <property type="entry name" value="DUF4143"/>
    <property type="match status" value="1"/>
</dbReference>
<proteinExistence type="predicted"/>
<dbReference type="InterPro" id="IPR041682">
    <property type="entry name" value="AAA_14"/>
</dbReference>
<dbReference type="PANTHER" id="PTHR33295:SF18">
    <property type="entry name" value="AAA+ ATPASE DOMAIN-CONTAINING PROTEIN"/>
    <property type="match status" value="1"/>
</dbReference>
<dbReference type="OrthoDB" id="9801684at2"/>
<dbReference type="InterPro" id="IPR027417">
    <property type="entry name" value="P-loop_NTPase"/>
</dbReference>
<organism evidence="3 4">
    <name type="scientific">Hallerella succinigenes</name>
    <dbReference type="NCBI Taxonomy" id="1896222"/>
    <lineage>
        <taxon>Bacteria</taxon>
        <taxon>Pseudomonadati</taxon>
        <taxon>Fibrobacterota</taxon>
        <taxon>Fibrobacteria</taxon>
        <taxon>Fibrobacterales</taxon>
        <taxon>Fibrobacteraceae</taxon>
        <taxon>Hallerella</taxon>
    </lineage>
</organism>
<evidence type="ECO:0000259" key="1">
    <source>
        <dbReference type="Pfam" id="PF13173"/>
    </source>
</evidence>
<reference evidence="3 4" key="1">
    <citation type="submission" date="2017-11" db="EMBL/GenBank/DDBJ databases">
        <title>Animal gut microbial communities from fecal samples from Wisconsin, USA.</title>
        <authorList>
            <person name="Neumann A."/>
        </authorList>
    </citation>
    <scope>NUCLEOTIDE SEQUENCE [LARGE SCALE GENOMIC DNA]</scope>
    <source>
        <strain evidence="3 4">UWS3</strain>
    </source>
</reference>
<feature type="domain" description="AAA" evidence="1">
    <location>
        <begin position="20"/>
        <end position="161"/>
    </location>
</feature>
<dbReference type="EMBL" id="PGEX01000001">
    <property type="protein sequence ID" value="PJJ41717.1"/>
    <property type="molecule type" value="Genomic_DNA"/>
</dbReference>
<dbReference type="SUPFAM" id="SSF52540">
    <property type="entry name" value="P-loop containing nucleoside triphosphate hydrolases"/>
    <property type="match status" value="1"/>
</dbReference>
<protein>
    <recommendedName>
        <fullName evidence="5">ATPase</fullName>
    </recommendedName>
</protein>
<sequence>MIERPIYLKKLIDRKQNGLIKIITGVRRCGKSVLLFDLFFRHLIGEGILDRQIIRIQLDNSDFASLRNPLKLSEYIKSKISEDQDYFIFIDEIQLVKKVKNRDVEGDHITFYDVLNGLLAKKNLDIYVTGSNSKMLSKDVLTEFRGRGDEVKVHPLSFREFYSAKGGSKEDSLKEYMLYGGMPFILSRPSAESKISYLKNLFEETYLKDIVERNRIRDQELLGSLIDEICSATGSLTNSTKLANTINSRYQNRKDNKVNNNTVASYLSHLENAFLFKEAKRYDIRGKQYFNSNSKFYCVDVGLRNVRLNMRQNEETHIMENIVFNDLVQRGYSVDVGVLESFSKGANGKTVRSTREIDFVVNYGNAQCYIQSAYRMDTPEKERAELLPFNIVGNSFKKIVITRNGLSPWYDDNGIYHIGLCDFLLKESILE</sequence>
<evidence type="ECO:0000313" key="3">
    <source>
        <dbReference type="EMBL" id="PJJ41717.1"/>
    </source>
</evidence>
<accession>A0A2M9A7W7</accession>
<evidence type="ECO:0000313" key="4">
    <source>
        <dbReference type="Proteomes" id="UP000231134"/>
    </source>
</evidence>
<keyword evidence="4" id="KW-1185">Reference proteome</keyword>
<comment type="caution">
    <text evidence="3">The sequence shown here is derived from an EMBL/GenBank/DDBJ whole genome shotgun (WGS) entry which is preliminary data.</text>
</comment>
<dbReference type="Proteomes" id="UP000231134">
    <property type="component" value="Unassembled WGS sequence"/>
</dbReference>
<dbReference type="PANTHER" id="PTHR33295">
    <property type="entry name" value="ATPASE"/>
    <property type="match status" value="1"/>
</dbReference>
<name>A0A2M9A7W7_9BACT</name>